<evidence type="ECO:0000313" key="2">
    <source>
        <dbReference type="EMBL" id="KAK6943392.1"/>
    </source>
</evidence>
<dbReference type="CDD" id="cd12195">
    <property type="entry name" value="CIPK_C"/>
    <property type="match status" value="1"/>
</dbReference>
<dbReference type="EMBL" id="JBAMMX010000003">
    <property type="protein sequence ID" value="KAK6943392.1"/>
    <property type="molecule type" value="Genomic_DNA"/>
</dbReference>
<keyword evidence="3" id="KW-1185">Reference proteome</keyword>
<feature type="region of interest" description="Disordered" evidence="1">
    <location>
        <begin position="63"/>
        <end position="115"/>
    </location>
</feature>
<evidence type="ECO:0000313" key="3">
    <source>
        <dbReference type="Proteomes" id="UP001370490"/>
    </source>
</evidence>
<feature type="compositionally biased region" description="Low complexity" evidence="1">
    <location>
        <begin position="81"/>
        <end position="98"/>
    </location>
</feature>
<accession>A0AAN8WCJ7</accession>
<protein>
    <submittedName>
        <fullName evidence="2">Uncharacterized protein</fullName>
    </submittedName>
</protein>
<comment type="caution">
    <text evidence="2">The sequence shown here is derived from an EMBL/GenBank/DDBJ whole genome shotgun (WGS) entry which is preliminary data.</text>
</comment>
<dbReference type="Gene3D" id="3.30.310.80">
    <property type="entry name" value="Kinase associated domain 1, KA1"/>
    <property type="match status" value="1"/>
</dbReference>
<dbReference type="AlphaFoldDB" id="A0AAN8WCJ7"/>
<sequence>MEGSKEGRKGVLGIDAEIFEVTPFFHLVELKKSSGDTLEYQKMMKQDIRPALKDIVWTWQGDWQRQQQQQHEQEPQPSPAQPLQQQEQQQQKQGDEQQVLQPSFEVPAQVQSQDV</sequence>
<gene>
    <name evidence="2" type="ORF">RJ641_024494</name>
</gene>
<organism evidence="2 3">
    <name type="scientific">Dillenia turbinata</name>
    <dbReference type="NCBI Taxonomy" id="194707"/>
    <lineage>
        <taxon>Eukaryota</taxon>
        <taxon>Viridiplantae</taxon>
        <taxon>Streptophyta</taxon>
        <taxon>Embryophyta</taxon>
        <taxon>Tracheophyta</taxon>
        <taxon>Spermatophyta</taxon>
        <taxon>Magnoliopsida</taxon>
        <taxon>eudicotyledons</taxon>
        <taxon>Gunneridae</taxon>
        <taxon>Pentapetalae</taxon>
        <taxon>Dilleniales</taxon>
        <taxon>Dilleniaceae</taxon>
        <taxon>Dillenia</taxon>
    </lineage>
</organism>
<dbReference type="Proteomes" id="UP001370490">
    <property type="component" value="Unassembled WGS sequence"/>
</dbReference>
<reference evidence="2 3" key="1">
    <citation type="submission" date="2023-12" db="EMBL/GenBank/DDBJ databases">
        <title>A high-quality genome assembly for Dillenia turbinata (Dilleniales).</title>
        <authorList>
            <person name="Chanderbali A."/>
        </authorList>
    </citation>
    <scope>NUCLEOTIDE SEQUENCE [LARGE SCALE GENOMIC DNA]</scope>
    <source>
        <strain evidence="2">LSX21</strain>
        <tissue evidence="2">Leaf</tissue>
    </source>
</reference>
<proteinExistence type="predicted"/>
<name>A0AAN8WCJ7_9MAGN</name>
<evidence type="ECO:0000256" key="1">
    <source>
        <dbReference type="SAM" id="MobiDB-lite"/>
    </source>
</evidence>